<keyword evidence="2" id="KW-1185">Reference proteome</keyword>
<dbReference type="OrthoDB" id="1898295at2759"/>
<protein>
    <submittedName>
        <fullName evidence="1">Uncharacterized protein</fullName>
    </submittedName>
</protein>
<gene>
    <name evidence="1" type="ORF">BAE44_0011660</name>
</gene>
<dbReference type="STRING" id="888268.A0A1E5VQA8"/>
<accession>A0A1E5VQA8</accession>
<reference evidence="1 2" key="1">
    <citation type="submission" date="2016-09" db="EMBL/GenBank/DDBJ databases">
        <title>The draft genome of Dichanthelium oligosanthes: A C3 panicoid grass species.</title>
        <authorList>
            <person name="Studer A.J."/>
            <person name="Schnable J.C."/>
            <person name="Brutnell T.P."/>
        </authorList>
    </citation>
    <scope>NUCLEOTIDE SEQUENCE [LARGE SCALE GENOMIC DNA]</scope>
    <source>
        <strain evidence="2">cv. Kellogg 1175</strain>
        <tissue evidence="1">Leaf</tissue>
    </source>
</reference>
<name>A0A1E5VQA8_9POAL</name>
<comment type="caution">
    <text evidence="1">The sequence shown here is derived from an EMBL/GenBank/DDBJ whole genome shotgun (WGS) entry which is preliminary data.</text>
</comment>
<proteinExistence type="predicted"/>
<dbReference type="EMBL" id="LWDX02032800">
    <property type="protein sequence ID" value="OEL27315.1"/>
    <property type="molecule type" value="Genomic_DNA"/>
</dbReference>
<dbReference type="AlphaFoldDB" id="A0A1E5VQA8"/>
<sequence>MPVSPMEEKAAPVASVAVALPPAGPQSAAPPLALSHPAAAASWLTVEEVTATWRNGEAPVCVGPGTDDDAPTFVSDQWGRVTWSNAAFSRAVSADDDVVDTALLVVLAGMLPA</sequence>
<organism evidence="1 2">
    <name type="scientific">Dichanthelium oligosanthes</name>
    <dbReference type="NCBI Taxonomy" id="888268"/>
    <lineage>
        <taxon>Eukaryota</taxon>
        <taxon>Viridiplantae</taxon>
        <taxon>Streptophyta</taxon>
        <taxon>Embryophyta</taxon>
        <taxon>Tracheophyta</taxon>
        <taxon>Spermatophyta</taxon>
        <taxon>Magnoliopsida</taxon>
        <taxon>Liliopsida</taxon>
        <taxon>Poales</taxon>
        <taxon>Poaceae</taxon>
        <taxon>PACMAD clade</taxon>
        <taxon>Panicoideae</taxon>
        <taxon>Panicodae</taxon>
        <taxon>Paniceae</taxon>
        <taxon>Dichantheliinae</taxon>
        <taxon>Dichanthelium</taxon>
    </lineage>
</organism>
<evidence type="ECO:0000313" key="1">
    <source>
        <dbReference type="EMBL" id="OEL27315.1"/>
    </source>
</evidence>
<dbReference type="Proteomes" id="UP000095767">
    <property type="component" value="Unassembled WGS sequence"/>
</dbReference>
<evidence type="ECO:0000313" key="2">
    <source>
        <dbReference type="Proteomes" id="UP000095767"/>
    </source>
</evidence>